<dbReference type="Proteomes" id="UP000031802">
    <property type="component" value="Unassembled WGS sequence"/>
</dbReference>
<gene>
    <name evidence="2" type="ORF">DI53_0493</name>
</gene>
<feature type="transmembrane region" description="Helical" evidence="1">
    <location>
        <begin position="27"/>
        <end position="51"/>
    </location>
</feature>
<dbReference type="EMBL" id="JJMU01000008">
    <property type="protein sequence ID" value="KGE15715.1"/>
    <property type="molecule type" value="Genomic_DNA"/>
</dbReference>
<evidence type="ECO:0008006" key="4">
    <source>
        <dbReference type="Google" id="ProtNLM"/>
    </source>
</evidence>
<name>A0A0B8TBU3_9SPHI</name>
<sequence length="263" mass="30060">MLQYLKESTFKANDVVLRALALLKNHYFSIAGLCFLLFVTSNLSSYLAMTLSDTNAYAIKALLCFIFLTLFFGTQLVLIKRSLLLARGIEHADFKDYIPSTKQFFNFLLGFILYSFLVGLVYLLSSIITFPLLYLDVDMETLSLEINPFITGIIMLFVLIRITFFPYFMVDKKFHLFRSCRLSVALTKGNTISLLLLFMVIGMAYMLQASCEYLDYFIIAKAFSFINTFVIIPSVSLVMAVAYHDMMKDYQGGDDPELLKNII</sequence>
<feature type="transmembrane region" description="Helical" evidence="1">
    <location>
        <begin position="146"/>
        <end position="170"/>
    </location>
</feature>
<feature type="transmembrane region" description="Helical" evidence="1">
    <location>
        <begin position="191"/>
        <end position="210"/>
    </location>
</feature>
<dbReference type="AlphaFoldDB" id="A0A0B8TBU3"/>
<dbReference type="RefSeq" id="WP_037494963.1">
    <property type="nucleotide sequence ID" value="NZ_JJMU01000008.1"/>
</dbReference>
<proteinExistence type="predicted"/>
<feature type="transmembrane region" description="Helical" evidence="1">
    <location>
        <begin position="104"/>
        <end position="134"/>
    </location>
</feature>
<keyword evidence="1" id="KW-1133">Transmembrane helix</keyword>
<comment type="caution">
    <text evidence="2">The sequence shown here is derived from an EMBL/GenBank/DDBJ whole genome shotgun (WGS) entry which is preliminary data.</text>
</comment>
<accession>A0A0B8TBU3</accession>
<evidence type="ECO:0000256" key="1">
    <source>
        <dbReference type="SAM" id="Phobius"/>
    </source>
</evidence>
<feature type="transmembrane region" description="Helical" evidence="1">
    <location>
        <begin position="216"/>
        <end position="243"/>
    </location>
</feature>
<reference evidence="3" key="1">
    <citation type="submission" date="2014-04" db="EMBL/GenBank/DDBJ databases">
        <title>Whole-Genome optical mapping and complete genome sequence of Sphingobacterium deserti sp. nov., a new spaces isolated from desert in the west of China.</title>
        <authorList>
            <person name="Teng C."/>
            <person name="Zhou Z."/>
            <person name="Li X."/>
            <person name="Chen M."/>
            <person name="Lin M."/>
            <person name="Wang L."/>
            <person name="Su S."/>
            <person name="Zhang C."/>
            <person name="Zhang W."/>
        </authorList>
    </citation>
    <scope>NUCLEOTIDE SEQUENCE [LARGE SCALE GENOMIC DNA]</scope>
    <source>
        <strain evidence="3">ACCC05744</strain>
    </source>
</reference>
<protein>
    <recommendedName>
        <fullName evidence="4">Beta-carotene 15,15'-monooxygenase</fullName>
    </recommendedName>
</protein>
<reference evidence="2 3" key="2">
    <citation type="journal article" date="2015" name="PLoS ONE">
        <title>Whole-Genome Optical Mapping and Finished Genome Sequence of Sphingobacterium deserti sp. nov., a New Species Isolated from the Western Desert of China.</title>
        <authorList>
            <person name="Teng C."/>
            <person name="Zhou Z."/>
            <person name="Molnar I."/>
            <person name="Li X."/>
            <person name="Tang R."/>
            <person name="Chen M."/>
            <person name="Wang L."/>
            <person name="Su S."/>
            <person name="Zhang W."/>
            <person name="Lin M."/>
        </authorList>
    </citation>
    <scope>NUCLEOTIDE SEQUENCE [LARGE SCALE GENOMIC DNA]</scope>
    <source>
        <strain evidence="3">ACCC05744</strain>
    </source>
</reference>
<keyword evidence="1" id="KW-0472">Membrane</keyword>
<keyword evidence="1" id="KW-0812">Transmembrane</keyword>
<dbReference type="eggNOG" id="ENOG502ZBQC">
    <property type="taxonomic scope" value="Bacteria"/>
</dbReference>
<feature type="transmembrane region" description="Helical" evidence="1">
    <location>
        <begin position="57"/>
        <end position="79"/>
    </location>
</feature>
<dbReference type="OrthoDB" id="752539at2"/>
<organism evidence="2 3">
    <name type="scientific">Sphingobacterium deserti</name>
    <dbReference type="NCBI Taxonomy" id="1229276"/>
    <lineage>
        <taxon>Bacteria</taxon>
        <taxon>Pseudomonadati</taxon>
        <taxon>Bacteroidota</taxon>
        <taxon>Sphingobacteriia</taxon>
        <taxon>Sphingobacteriales</taxon>
        <taxon>Sphingobacteriaceae</taxon>
        <taxon>Sphingobacterium</taxon>
    </lineage>
</organism>
<dbReference type="STRING" id="1229276.DI53_0493"/>
<dbReference type="PATRIC" id="fig|1229276.3.peg.512"/>
<keyword evidence="3" id="KW-1185">Reference proteome</keyword>
<evidence type="ECO:0000313" key="2">
    <source>
        <dbReference type="EMBL" id="KGE15715.1"/>
    </source>
</evidence>
<evidence type="ECO:0000313" key="3">
    <source>
        <dbReference type="Proteomes" id="UP000031802"/>
    </source>
</evidence>